<name>A0A8H2PYD9_9MICO</name>
<dbReference type="InterPro" id="IPR043519">
    <property type="entry name" value="NT_sf"/>
</dbReference>
<comment type="caution">
    <text evidence="2">The sequence shown here is derived from an EMBL/GenBank/DDBJ whole genome shotgun (WGS) entry which is preliminary data.</text>
</comment>
<keyword evidence="2" id="KW-0808">Transferase</keyword>
<protein>
    <submittedName>
        <fullName evidence="2">Nucleotidyltransferase-like protein</fullName>
    </submittedName>
</protein>
<dbReference type="EMBL" id="VFRA01000001">
    <property type="protein sequence ID" value="TQO20259.1"/>
    <property type="molecule type" value="Genomic_DNA"/>
</dbReference>
<feature type="domain" description="Polymerase nucleotidyl transferase" evidence="1">
    <location>
        <begin position="37"/>
        <end position="65"/>
    </location>
</feature>
<dbReference type="RefSeq" id="WP_141990636.1">
    <property type="nucleotide sequence ID" value="NZ_VFRA01000001.1"/>
</dbReference>
<dbReference type="CDD" id="cd05403">
    <property type="entry name" value="NT_KNTase_like"/>
    <property type="match status" value="1"/>
</dbReference>
<sequence>MGESVVDPRAVATRLWERGLQDSLISQSLAVLPRKAIGILLYGSQARGDASPGSDVDILVLANGPAASRTGGWTNVTTYGEPQLAGSNGTLFGMHLARDGVILHDTEDSLSNLLQSFGPADQARIFERVKRLAVALRSTSADRVKYLDGLVRLARYLLRTATYAAALNPGPPCFSLSELAERFRIPDLPVILSSHQVVHGESTLSVLEDLECRLAQVVGPITVNPYGSIQALIVAEWEGDRDLANSTLLVLGSPDDALPYAEIPRVIL</sequence>
<evidence type="ECO:0000259" key="1">
    <source>
        <dbReference type="Pfam" id="PF01909"/>
    </source>
</evidence>
<accession>A0A8H2PYD9</accession>
<dbReference type="SUPFAM" id="SSF81301">
    <property type="entry name" value="Nucleotidyltransferase"/>
    <property type="match status" value="1"/>
</dbReference>
<proteinExistence type="predicted"/>
<reference evidence="2 3" key="1">
    <citation type="submission" date="2019-06" db="EMBL/GenBank/DDBJ databases">
        <title>Sequencing the genomes of 1000 actinobacteria strains.</title>
        <authorList>
            <person name="Klenk H.-P."/>
        </authorList>
    </citation>
    <scope>NUCLEOTIDE SEQUENCE [LARGE SCALE GENOMIC DNA]</scope>
    <source>
        <strain evidence="2 3">DSM 21947</strain>
    </source>
</reference>
<evidence type="ECO:0000313" key="2">
    <source>
        <dbReference type="EMBL" id="TQO20259.1"/>
    </source>
</evidence>
<organism evidence="2 3">
    <name type="scientific">Rhodoglobus vestalii</name>
    <dbReference type="NCBI Taxonomy" id="193384"/>
    <lineage>
        <taxon>Bacteria</taxon>
        <taxon>Bacillati</taxon>
        <taxon>Actinomycetota</taxon>
        <taxon>Actinomycetes</taxon>
        <taxon>Micrococcales</taxon>
        <taxon>Microbacteriaceae</taxon>
        <taxon>Rhodoglobus</taxon>
    </lineage>
</organism>
<evidence type="ECO:0000313" key="3">
    <source>
        <dbReference type="Proteomes" id="UP000316560"/>
    </source>
</evidence>
<dbReference type="Pfam" id="PF01909">
    <property type="entry name" value="NTP_transf_2"/>
    <property type="match status" value="1"/>
</dbReference>
<dbReference type="AlphaFoldDB" id="A0A8H2PYD9"/>
<keyword evidence="3" id="KW-1185">Reference proteome</keyword>
<dbReference type="InterPro" id="IPR002934">
    <property type="entry name" value="Polymerase_NTP_transf_dom"/>
</dbReference>
<dbReference type="Gene3D" id="3.30.460.10">
    <property type="entry name" value="Beta Polymerase, domain 2"/>
    <property type="match status" value="1"/>
</dbReference>
<gene>
    <name evidence="2" type="ORF">FB472_1881</name>
</gene>
<dbReference type="OrthoDB" id="4761172at2"/>
<dbReference type="GO" id="GO:0016779">
    <property type="term" value="F:nucleotidyltransferase activity"/>
    <property type="evidence" value="ECO:0007669"/>
    <property type="project" value="InterPro"/>
</dbReference>
<dbReference type="Proteomes" id="UP000316560">
    <property type="component" value="Unassembled WGS sequence"/>
</dbReference>